<evidence type="ECO:0000313" key="1">
    <source>
        <dbReference type="EMBL" id="KFO36381.1"/>
    </source>
</evidence>
<dbReference type="AlphaFoldDB" id="A0A091ELC4"/>
<accession>A0A091ELC4</accession>
<dbReference type="EMBL" id="KN121451">
    <property type="protein sequence ID" value="KFO36381.1"/>
    <property type="molecule type" value="Genomic_DNA"/>
</dbReference>
<name>A0A091ELC4_FUKDA</name>
<protein>
    <submittedName>
        <fullName evidence="1">Uncharacterized protein</fullName>
    </submittedName>
</protein>
<proteinExistence type="predicted"/>
<evidence type="ECO:0000313" key="2">
    <source>
        <dbReference type="Proteomes" id="UP000028990"/>
    </source>
</evidence>
<gene>
    <name evidence="1" type="ORF">H920_02230</name>
</gene>
<keyword evidence="2" id="KW-1185">Reference proteome</keyword>
<dbReference type="Proteomes" id="UP000028990">
    <property type="component" value="Unassembled WGS sequence"/>
</dbReference>
<sequence>MNLEEVCLFQVLRASTEVNGVPVAGEPARGTGTAESVRIVKDEALVWASPPTAQWSSTEHKQQAVGQKRVREHLKGSQGSTVGLDEMCALHSVCGVHRHGGCVLAPSFNLSSAGQNPGQRHHFKAA</sequence>
<reference evidence="1 2" key="1">
    <citation type="submission" date="2013-11" db="EMBL/GenBank/DDBJ databases">
        <title>The Damaraland mole rat (Fukomys damarensis) genome and evolution of African mole rats.</title>
        <authorList>
            <person name="Gladyshev V.N."/>
            <person name="Fang X."/>
        </authorList>
    </citation>
    <scope>NUCLEOTIDE SEQUENCE [LARGE SCALE GENOMIC DNA]</scope>
    <source>
        <tissue evidence="1">Liver</tissue>
    </source>
</reference>
<organism evidence="1 2">
    <name type="scientific">Fukomys damarensis</name>
    <name type="common">Damaraland mole rat</name>
    <name type="synonym">Cryptomys damarensis</name>
    <dbReference type="NCBI Taxonomy" id="885580"/>
    <lineage>
        <taxon>Eukaryota</taxon>
        <taxon>Metazoa</taxon>
        <taxon>Chordata</taxon>
        <taxon>Craniata</taxon>
        <taxon>Vertebrata</taxon>
        <taxon>Euteleostomi</taxon>
        <taxon>Mammalia</taxon>
        <taxon>Eutheria</taxon>
        <taxon>Euarchontoglires</taxon>
        <taxon>Glires</taxon>
        <taxon>Rodentia</taxon>
        <taxon>Hystricomorpha</taxon>
        <taxon>Bathyergidae</taxon>
        <taxon>Fukomys</taxon>
    </lineage>
</organism>